<dbReference type="STRING" id="1805282.AUJ44_01470"/>
<dbReference type="EMBL" id="MNVO01000025">
    <property type="protein sequence ID" value="OIO32863.1"/>
    <property type="molecule type" value="Genomic_DNA"/>
</dbReference>
<sequence>MWNSYSATWTPKNVIDGVYSATFEIRVTIDDGEAANNTASLASSDTALDVKDPTLGGASIVVQASTTPASLMLSATDNSSLDMKIGLASDLSDGSWVSYTSGSTATLASDPDTVYAQFKDAFSNTSAIQSATTPDTPTAMMVQDITNTNTTPEEYRLFVAWGGY</sequence>
<reference evidence="1 2" key="1">
    <citation type="journal article" date="2016" name="Environ. Microbiol.">
        <title>Genomic resolution of a cold subsurface aquifer community provides metabolic insights for novel microbes adapted to high CO concentrations.</title>
        <authorList>
            <person name="Probst A.J."/>
            <person name="Castelle C.J."/>
            <person name="Singh A."/>
            <person name="Brown C.T."/>
            <person name="Anantharaman K."/>
            <person name="Sharon I."/>
            <person name="Hug L.A."/>
            <person name="Burstein D."/>
            <person name="Emerson J.B."/>
            <person name="Thomas B.C."/>
            <person name="Banfield J.F."/>
        </authorList>
    </citation>
    <scope>NUCLEOTIDE SEQUENCE [LARGE SCALE GENOMIC DNA]</scope>
    <source>
        <strain evidence="1">CG1_02_47_685</strain>
    </source>
</reference>
<dbReference type="AlphaFoldDB" id="A0A1J4VFA3"/>
<evidence type="ECO:0000313" key="2">
    <source>
        <dbReference type="Proteomes" id="UP000183206"/>
    </source>
</evidence>
<proteinExistence type="predicted"/>
<evidence type="ECO:0000313" key="1">
    <source>
        <dbReference type="EMBL" id="OIO32863.1"/>
    </source>
</evidence>
<gene>
    <name evidence="1" type="ORF">AUJ44_01470</name>
</gene>
<name>A0A1J4VFA3_9BACT</name>
<comment type="caution">
    <text evidence="1">The sequence shown here is derived from an EMBL/GenBank/DDBJ whole genome shotgun (WGS) entry which is preliminary data.</text>
</comment>
<organism evidence="1 2">
    <name type="scientific">Candidatus Nomurabacteria bacterium CG1_02_47_685</name>
    <dbReference type="NCBI Taxonomy" id="1805282"/>
    <lineage>
        <taxon>Bacteria</taxon>
        <taxon>Candidatus Nomuraibacteriota</taxon>
    </lineage>
</organism>
<dbReference type="Proteomes" id="UP000183206">
    <property type="component" value="Unassembled WGS sequence"/>
</dbReference>
<protein>
    <submittedName>
        <fullName evidence="1">Uncharacterized protein</fullName>
    </submittedName>
</protein>
<accession>A0A1J4VFA3</accession>